<dbReference type="PANTHER" id="PTHR33418:SF1">
    <property type="entry name" value="HELICASE-ASSOCIATED DOMAIN-CONTAINING PROTEIN"/>
    <property type="match status" value="1"/>
</dbReference>
<dbReference type="Gene3D" id="6.10.140.530">
    <property type="match status" value="2"/>
</dbReference>
<feature type="chain" id="PRO_5035153256" description="Helicase-associated domain-containing protein" evidence="1">
    <location>
        <begin position="32"/>
        <end position="262"/>
    </location>
</feature>
<evidence type="ECO:0000259" key="2">
    <source>
        <dbReference type="Pfam" id="PF03457"/>
    </source>
</evidence>
<organism evidence="3 4">
    <name type="scientific">Pelagomonas calceolata</name>
    <dbReference type="NCBI Taxonomy" id="35677"/>
    <lineage>
        <taxon>Eukaryota</taxon>
        <taxon>Sar</taxon>
        <taxon>Stramenopiles</taxon>
        <taxon>Ochrophyta</taxon>
        <taxon>Pelagophyceae</taxon>
        <taxon>Pelagomonadales</taxon>
        <taxon>Pelagomonadaceae</taxon>
        <taxon>Pelagomonas</taxon>
    </lineage>
</organism>
<dbReference type="Proteomes" id="UP000789595">
    <property type="component" value="Unassembled WGS sequence"/>
</dbReference>
<evidence type="ECO:0000313" key="4">
    <source>
        <dbReference type="Proteomes" id="UP000789595"/>
    </source>
</evidence>
<evidence type="ECO:0000256" key="1">
    <source>
        <dbReference type="SAM" id="SignalP"/>
    </source>
</evidence>
<sequence>MGALSRGATASRASTASRAALCALLAGRCAAFTYSARPPRSVTCRFVLERAPDAAGAPPRRKVVRKSTQTTWDERYRELSTYRSTWGTADAPLGDSLGRWCRTQRQQHAEGKLSDERVAKLDALEFSWKNPTELSTDELEAIWDTNVEGLRAYVLEHGNGQVPKKYKLNPRLGGWVAAVRRRGPDALPLERRSDLENAGFEWISTRKCGSAFMKNFRALRDLPKGEAPSSELKAWAAAQKKLAAKGGLSAERRDYLASVMDL</sequence>
<feature type="domain" description="Helicase-associated" evidence="2">
    <location>
        <begin position="69"/>
        <end position="126"/>
    </location>
</feature>
<keyword evidence="4" id="KW-1185">Reference proteome</keyword>
<reference evidence="3" key="1">
    <citation type="submission" date="2021-11" db="EMBL/GenBank/DDBJ databases">
        <authorList>
            <consortium name="Genoscope - CEA"/>
            <person name="William W."/>
        </authorList>
    </citation>
    <scope>NUCLEOTIDE SEQUENCE</scope>
</reference>
<feature type="domain" description="Helicase-associated" evidence="2">
    <location>
        <begin position="140"/>
        <end position="200"/>
    </location>
</feature>
<dbReference type="Pfam" id="PF03457">
    <property type="entry name" value="HA"/>
    <property type="match status" value="2"/>
</dbReference>
<proteinExistence type="predicted"/>
<dbReference type="InterPro" id="IPR005114">
    <property type="entry name" value="Helicase_assoc"/>
</dbReference>
<gene>
    <name evidence="3" type="ORF">PECAL_6P01990</name>
</gene>
<dbReference type="AlphaFoldDB" id="A0A8J2SZG8"/>
<keyword evidence="1" id="KW-0732">Signal</keyword>
<dbReference type="EMBL" id="CAKKNE010000006">
    <property type="protein sequence ID" value="CAH0378608.1"/>
    <property type="molecule type" value="Genomic_DNA"/>
</dbReference>
<protein>
    <recommendedName>
        <fullName evidence="2">Helicase-associated domain-containing protein</fullName>
    </recommendedName>
</protein>
<feature type="signal peptide" evidence="1">
    <location>
        <begin position="1"/>
        <end position="31"/>
    </location>
</feature>
<dbReference type="OrthoDB" id="43507at2759"/>
<evidence type="ECO:0000313" key="3">
    <source>
        <dbReference type="EMBL" id="CAH0378608.1"/>
    </source>
</evidence>
<accession>A0A8J2SZG8</accession>
<comment type="caution">
    <text evidence="3">The sequence shown here is derived from an EMBL/GenBank/DDBJ whole genome shotgun (WGS) entry which is preliminary data.</text>
</comment>
<name>A0A8J2SZG8_9STRA</name>
<dbReference type="PANTHER" id="PTHR33418">
    <property type="entry name" value="HELICASE-ASSOCIATED"/>
    <property type="match status" value="1"/>
</dbReference>